<dbReference type="OrthoDB" id="6231854at2759"/>
<dbReference type="EMBL" id="LUCH01003828">
    <property type="protein sequence ID" value="KAF5399675.1"/>
    <property type="molecule type" value="Genomic_DNA"/>
</dbReference>
<evidence type="ECO:0000256" key="1">
    <source>
        <dbReference type="SAM" id="MobiDB-lite"/>
    </source>
</evidence>
<feature type="compositionally biased region" description="Polar residues" evidence="1">
    <location>
        <begin position="49"/>
        <end position="58"/>
    </location>
</feature>
<reference evidence="2" key="1">
    <citation type="submission" date="2019-05" db="EMBL/GenBank/DDBJ databases">
        <title>Annotation for the trematode Paragonimus heterotremus.</title>
        <authorList>
            <person name="Choi Y.-J."/>
        </authorList>
    </citation>
    <scope>NUCLEOTIDE SEQUENCE</scope>
    <source>
        <strain evidence="2">LC</strain>
    </source>
</reference>
<gene>
    <name evidence="2" type="ORF">PHET_07029</name>
</gene>
<evidence type="ECO:0000313" key="2">
    <source>
        <dbReference type="EMBL" id="KAF5399675.1"/>
    </source>
</evidence>
<evidence type="ECO:0000313" key="3">
    <source>
        <dbReference type="Proteomes" id="UP000748531"/>
    </source>
</evidence>
<dbReference type="Proteomes" id="UP000748531">
    <property type="component" value="Unassembled WGS sequence"/>
</dbReference>
<proteinExistence type="predicted"/>
<sequence>MLNRWRRIASDKPWNEVQRLVADEMTRLESGQLAISVRSSRAPKHRTTLGISDSSSAVRDSIHRQEAN</sequence>
<organism evidence="2 3">
    <name type="scientific">Paragonimus heterotremus</name>
    <dbReference type="NCBI Taxonomy" id="100268"/>
    <lineage>
        <taxon>Eukaryota</taxon>
        <taxon>Metazoa</taxon>
        <taxon>Spiralia</taxon>
        <taxon>Lophotrochozoa</taxon>
        <taxon>Platyhelminthes</taxon>
        <taxon>Trematoda</taxon>
        <taxon>Digenea</taxon>
        <taxon>Plagiorchiida</taxon>
        <taxon>Troglotremata</taxon>
        <taxon>Troglotrematidae</taxon>
        <taxon>Paragonimus</taxon>
    </lineage>
</organism>
<protein>
    <submittedName>
        <fullName evidence="2">Uncharacterized protein</fullName>
    </submittedName>
</protein>
<dbReference type="AlphaFoldDB" id="A0A8J4SN75"/>
<accession>A0A8J4SN75</accession>
<comment type="caution">
    <text evidence="2">The sequence shown here is derived from an EMBL/GenBank/DDBJ whole genome shotgun (WGS) entry which is preliminary data.</text>
</comment>
<keyword evidence="3" id="KW-1185">Reference proteome</keyword>
<feature type="region of interest" description="Disordered" evidence="1">
    <location>
        <begin position="36"/>
        <end position="68"/>
    </location>
</feature>
<name>A0A8J4SN75_9TREM</name>